<dbReference type="Proteomes" id="UP000814033">
    <property type="component" value="Unassembled WGS sequence"/>
</dbReference>
<feature type="non-terminal residue" evidence="1">
    <location>
        <position position="1"/>
    </location>
</feature>
<comment type="caution">
    <text evidence="1">The sequence shown here is derived from an EMBL/GenBank/DDBJ whole genome shotgun (WGS) entry which is preliminary data.</text>
</comment>
<organism evidence="1 2">
    <name type="scientific">Auriscalpium vulgare</name>
    <dbReference type="NCBI Taxonomy" id="40419"/>
    <lineage>
        <taxon>Eukaryota</taxon>
        <taxon>Fungi</taxon>
        <taxon>Dikarya</taxon>
        <taxon>Basidiomycota</taxon>
        <taxon>Agaricomycotina</taxon>
        <taxon>Agaricomycetes</taxon>
        <taxon>Russulales</taxon>
        <taxon>Auriscalpiaceae</taxon>
        <taxon>Auriscalpium</taxon>
    </lineage>
</organism>
<proteinExistence type="predicted"/>
<accession>A0ACB8R2X5</accession>
<keyword evidence="2" id="KW-1185">Reference proteome</keyword>
<evidence type="ECO:0000313" key="1">
    <source>
        <dbReference type="EMBL" id="KAI0038153.1"/>
    </source>
</evidence>
<protein>
    <submittedName>
        <fullName evidence="1">Uncharacterized protein</fullName>
    </submittedName>
</protein>
<sequence length="93" mass="10397">ATSQYNRAQFEIGWTRKTVRDTGLDVDVGLWSDRYKPCGPDYISELLAELDAEKYDEGEDLVATDHDALDSEDDEGLGTQASSPPRRYPSVEV</sequence>
<evidence type="ECO:0000313" key="2">
    <source>
        <dbReference type="Proteomes" id="UP000814033"/>
    </source>
</evidence>
<name>A0ACB8R2X5_9AGAM</name>
<dbReference type="EMBL" id="MU276579">
    <property type="protein sequence ID" value="KAI0038153.1"/>
    <property type="molecule type" value="Genomic_DNA"/>
</dbReference>
<reference evidence="1" key="1">
    <citation type="submission" date="2021-02" db="EMBL/GenBank/DDBJ databases">
        <authorList>
            <consortium name="DOE Joint Genome Institute"/>
            <person name="Ahrendt S."/>
            <person name="Looney B.P."/>
            <person name="Miyauchi S."/>
            <person name="Morin E."/>
            <person name="Drula E."/>
            <person name="Courty P.E."/>
            <person name="Chicoki N."/>
            <person name="Fauchery L."/>
            <person name="Kohler A."/>
            <person name="Kuo A."/>
            <person name="Labutti K."/>
            <person name="Pangilinan J."/>
            <person name="Lipzen A."/>
            <person name="Riley R."/>
            <person name="Andreopoulos W."/>
            <person name="He G."/>
            <person name="Johnson J."/>
            <person name="Barry K.W."/>
            <person name="Grigoriev I.V."/>
            <person name="Nagy L."/>
            <person name="Hibbett D."/>
            <person name="Henrissat B."/>
            <person name="Matheny P.B."/>
            <person name="Labbe J."/>
            <person name="Martin F."/>
        </authorList>
    </citation>
    <scope>NUCLEOTIDE SEQUENCE</scope>
    <source>
        <strain evidence="1">FP105234-sp</strain>
    </source>
</reference>
<gene>
    <name evidence="1" type="ORF">FA95DRAFT_1613596</name>
</gene>
<reference evidence="1" key="2">
    <citation type="journal article" date="2022" name="New Phytol.">
        <title>Evolutionary transition to the ectomycorrhizal habit in the genomes of a hyperdiverse lineage of mushroom-forming fungi.</title>
        <authorList>
            <person name="Looney B."/>
            <person name="Miyauchi S."/>
            <person name="Morin E."/>
            <person name="Drula E."/>
            <person name="Courty P.E."/>
            <person name="Kohler A."/>
            <person name="Kuo A."/>
            <person name="LaButti K."/>
            <person name="Pangilinan J."/>
            <person name="Lipzen A."/>
            <person name="Riley R."/>
            <person name="Andreopoulos W."/>
            <person name="He G."/>
            <person name="Johnson J."/>
            <person name="Nolan M."/>
            <person name="Tritt A."/>
            <person name="Barry K.W."/>
            <person name="Grigoriev I.V."/>
            <person name="Nagy L.G."/>
            <person name="Hibbett D."/>
            <person name="Henrissat B."/>
            <person name="Matheny P.B."/>
            <person name="Labbe J."/>
            <person name="Martin F.M."/>
        </authorList>
    </citation>
    <scope>NUCLEOTIDE SEQUENCE</scope>
    <source>
        <strain evidence="1">FP105234-sp</strain>
    </source>
</reference>